<protein>
    <submittedName>
        <fullName evidence="2">Uncharacterized protein</fullName>
    </submittedName>
</protein>
<dbReference type="Proteomes" id="UP001190336">
    <property type="component" value="Chromosome"/>
</dbReference>
<gene>
    <name evidence="2" type="ORF">MU0083_001752</name>
</gene>
<accession>A0ABN9N292</accession>
<dbReference type="RefSeq" id="WP_308476776.1">
    <property type="nucleotide sequence ID" value="NZ_OY726394.1"/>
</dbReference>
<evidence type="ECO:0000313" key="2">
    <source>
        <dbReference type="EMBL" id="CAJ1497741.1"/>
    </source>
</evidence>
<keyword evidence="3" id="KW-1185">Reference proteome</keyword>
<reference evidence="2 3" key="1">
    <citation type="submission" date="2023-08" db="EMBL/GenBank/DDBJ databases">
        <authorList>
            <person name="Folkvardsen B D."/>
            <person name="Norman A."/>
        </authorList>
    </citation>
    <scope>NUCLEOTIDE SEQUENCE [LARGE SCALE GENOMIC DNA]</scope>
    <source>
        <strain evidence="2 3">Mu0083</strain>
    </source>
</reference>
<feature type="region of interest" description="Disordered" evidence="1">
    <location>
        <begin position="50"/>
        <end position="76"/>
    </location>
</feature>
<dbReference type="EMBL" id="OY726394">
    <property type="protein sequence ID" value="CAJ1497741.1"/>
    <property type="molecule type" value="Genomic_DNA"/>
</dbReference>
<evidence type="ECO:0000313" key="3">
    <source>
        <dbReference type="Proteomes" id="UP001190336"/>
    </source>
</evidence>
<organism evidence="2 3">
    <name type="scientific">[Mycobacterium] kokjensenii</name>
    <dbReference type="NCBI Taxonomy" id="3064287"/>
    <lineage>
        <taxon>Bacteria</taxon>
        <taxon>Bacillati</taxon>
        <taxon>Actinomycetota</taxon>
        <taxon>Actinomycetes</taxon>
        <taxon>Mycobacteriales</taxon>
        <taxon>Mycobacteriaceae</taxon>
        <taxon>Mycolicibacter</taxon>
    </lineage>
</organism>
<evidence type="ECO:0000256" key="1">
    <source>
        <dbReference type="SAM" id="MobiDB-lite"/>
    </source>
</evidence>
<sequence>MRWLSFYISVLFALFADSSNDYADGWRSIIPFAVATGGLFLAGIHRRHEPSSQDASQSAAGAPGVAETSIARWSRA</sequence>
<name>A0ABN9N292_9MYCO</name>
<feature type="compositionally biased region" description="Low complexity" evidence="1">
    <location>
        <begin position="52"/>
        <end position="64"/>
    </location>
</feature>
<proteinExistence type="predicted"/>